<dbReference type="InterPro" id="IPR029063">
    <property type="entry name" value="SAM-dependent_MTases_sf"/>
</dbReference>
<dbReference type="RefSeq" id="WP_277275620.1">
    <property type="nucleotide sequence ID" value="NZ_JAROCY010000003.1"/>
</dbReference>
<accession>A0ABT6CF50</accession>
<dbReference type="GO" id="GO:0008168">
    <property type="term" value="F:methyltransferase activity"/>
    <property type="evidence" value="ECO:0007669"/>
    <property type="project" value="UniProtKB-KW"/>
</dbReference>
<dbReference type="Pfam" id="PF06325">
    <property type="entry name" value="PrmA"/>
    <property type="match status" value="1"/>
</dbReference>
<dbReference type="SUPFAM" id="SSF53335">
    <property type="entry name" value="S-adenosyl-L-methionine-dependent methyltransferases"/>
    <property type="match status" value="1"/>
</dbReference>
<dbReference type="InterPro" id="IPR025799">
    <property type="entry name" value="Arg_MeTrfase"/>
</dbReference>
<keyword evidence="1" id="KW-0808">Transferase</keyword>
<dbReference type="Gene3D" id="2.70.160.11">
    <property type="entry name" value="Hnrnp arginine n-methyltransferase1"/>
    <property type="match status" value="1"/>
</dbReference>
<dbReference type="Proteomes" id="UP001222770">
    <property type="component" value="Unassembled WGS sequence"/>
</dbReference>
<keyword evidence="1" id="KW-0687">Ribonucleoprotein</keyword>
<dbReference type="GO" id="GO:0005840">
    <property type="term" value="C:ribosome"/>
    <property type="evidence" value="ECO:0007669"/>
    <property type="project" value="UniProtKB-KW"/>
</dbReference>
<dbReference type="EMBL" id="JAROCY010000003">
    <property type="protein sequence ID" value="MDF8332457.1"/>
    <property type="molecule type" value="Genomic_DNA"/>
</dbReference>
<protein>
    <submittedName>
        <fullName evidence="1">50S ribosomal protein L11 methyltransferase</fullName>
    </submittedName>
</protein>
<organism evidence="1 2">
    <name type="scientific">Novosphingobium cyanobacteriorum</name>
    <dbReference type="NCBI Taxonomy" id="3024215"/>
    <lineage>
        <taxon>Bacteria</taxon>
        <taxon>Pseudomonadati</taxon>
        <taxon>Pseudomonadota</taxon>
        <taxon>Alphaproteobacteria</taxon>
        <taxon>Sphingomonadales</taxon>
        <taxon>Sphingomonadaceae</taxon>
        <taxon>Novosphingobium</taxon>
    </lineage>
</organism>
<gene>
    <name evidence="1" type="ORF">POM99_04520</name>
</gene>
<dbReference type="PANTHER" id="PTHR11006">
    <property type="entry name" value="PROTEIN ARGININE N-METHYLTRANSFERASE"/>
    <property type="match status" value="1"/>
</dbReference>
<dbReference type="Gene3D" id="3.40.50.150">
    <property type="entry name" value="Vaccinia Virus protein VP39"/>
    <property type="match status" value="1"/>
</dbReference>
<sequence>MHGSVPSALDALVAQVRGRPQAMIRLARTLLLPRGQAAEARALVHEAMALAPNDPEVAALAGSVLARDVGSWYFTMVQDHDRHALYEAALARVVRPDSVVLDIGAGTGLFAMMAARAGAAKVIACERDPVVAEAATAVVAANGLSDRVTILPIASQALSPDHLPALADVLLWDNLGNNLWGAGCAATLRDAQQRLLAPDAAVLPSRVEIIAALATDHKPAKRLMTQAAGFDLTPFNHLRQTGRLIREGEYTLASDPATLFDVDCTARHLVEQQARKPVAAHPGTVHGVVQWLRFHLGEGISYETRGDTVTAFGVQFHGIEPFTLDAPTTVTIGGGHDTLDTWFWAEPPQ</sequence>
<comment type="caution">
    <text evidence="1">The sequence shown here is derived from an EMBL/GenBank/DDBJ whole genome shotgun (WGS) entry which is preliminary data.</text>
</comment>
<dbReference type="GO" id="GO:0032259">
    <property type="term" value="P:methylation"/>
    <property type="evidence" value="ECO:0007669"/>
    <property type="project" value="UniProtKB-KW"/>
</dbReference>
<evidence type="ECO:0000313" key="2">
    <source>
        <dbReference type="Proteomes" id="UP001222770"/>
    </source>
</evidence>
<evidence type="ECO:0000313" key="1">
    <source>
        <dbReference type="EMBL" id="MDF8332457.1"/>
    </source>
</evidence>
<keyword evidence="1" id="KW-0689">Ribosomal protein</keyword>
<dbReference type="PANTHER" id="PTHR11006:SF4">
    <property type="entry name" value="PROTEIN ARGININE N-METHYLTRANSFERASE 7"/>
    <property type="match status" value="1"/>
</dbReference>
<proteinExistence type="predicted"/>
<name>A0ABT6CF50_9SPHN</name>
<keyword evidence="1" id="KW-0489">Methyltransferase</keyword>
<keyword evidence="2" id="KW-1185">Reference proteome</keyword>
<reference evidence="1 2" key="1">
    <citation type="submission" date="2023-03" db="EMBL/GenBank/DDBJ databases">
        <title>Novosphingobium cyanobacteriorum sp. nov., isolated from a eutrophic reservoir during the Microcystis bloom period.</title>
        <authorList>
            <person name="Kang M."/>
            <person name="Le V."/>
            <person name="Ko S.-R."/>
            <person name="Lee S.-A."/>
            <person name="Ahn C.-Y."/>
        </authorList>
    </citation>
    <scope>NUCLEOTIDE SEQUENCE [LARGE SCALE GENOMIC DNA]</scope>
    <source>
        <strain evidence="1 2">HBC54</strain>
    </source>
</reference>